<dbReference type="InterPro" id="IPR014955">
    <property type="entry name" value="DUF1826"/>
</dbReference>
<reference evidence="1" key="1">
    <citation type="journal article" date="2014" name="Int. J. Syst. Evol. Microbiol.">
        <title>Complete genome of a new Firmicutes species belonging to the dominant human colonic microbiota ('Ruminococcus bicirculans') reveals two chromosomes and a selective capacity to utilize plant glucans.</title>
        <authorList>
            <consortium name="NISC Comparative Sequencing Program"/>
            <person name="Wegmann U."/>
            <person name="Louis P."/>
            <person name="Goesmann A."/>
            <person name="Henrissat B."/>
            <person name="Duncan S.H."/>
            <person name="Flint H.J."/>
        </authorList>
    </citation>
    <scope>NUCLEOTIDE SEQUENCE</scope>
    <source>
        <strain evidence="1">NBRC 102424</strain>
    </source>
</reference>
<dbReference type="Pfam" id="PF08856">
    <property type="entry name" value="DUF1826"/>
    <property type="match status" value="1"/>
</dbReference>
<accession>A0ABQ5TU56</accession>
<evidence type="ECO:0000313" key="2">
    <source>
        <dbReference type="Proteomes" id="UP001161423"/>
    </source>
</evidence>
<protein>
    <recommendedName>
        <fullName evidence="3">DUF1826 domain-containing protein</fullName>
    </recommendedName>
</protein>
<organism evidence="1 2">
    <name type="scientific">Methylophaga thalassica</name>
    <dbReference type="NCBI Taxonomy" id="40223"/>
    <lineage>
        <taxon>Bacteria</taxon>
        <taxon>Pseudomonadati</taxon>
        <taxon>Pseudomonadota</taxon>
        <taxon>Gammaproteobacteria</taxon>
        <taxon>Thiotrichales</taxon>
        <taxon>Piscirickettsiaceae</taxon>
        <taxon>Methylophaga</taxon>
    </lineage>
</organism>
<dbReference type="EMBL" id="BSND01000004">
    <property type="protein sequence ID" value="GLP99493.1"/>
    <property type="molecule type" value="Genomic_DNA"/>
</dbReference>
<dbReference type="Proteomes" id="UP001161423">
    <property type="component" value="Unassembled WGS sequence"/>
</dbReference>
<name>A0ABQ5TU56_9GAMM</name>
<evidence type="ECO:0008006" key="3">
    <source>
        <dbReference type="Google" id="ProtNLM"/>
    </source>
</evidence>
<evidence type="ECO:0000313" key="1">
    <source>
        <dbReference type="EMBL" id="GLP99493.1"/>
    </source>
</evidence>
<comment type="caution">
    <text evidence="1">The sequence shown here is derived from an EMBL/GenBank/DDBJ whole genome shotgun (WGS) entry which is preliminary data.</text>
</comment>
<proteinExistence type="predicted"/>
<reference evidence="1" key="2">
    <citation type="submission" date="2023-01" db="EMBL/GenBank/DDBJ databases">
        <title>Draft genome sequence of Methylophaga thalassica strain NBRC 102424.</title>
        <authorList>
            <person name="Sun Q."/>
            <person name="Mori K."/>
        </authorList>
    </citation>
    <scope>NUCLEOTIDE SEQUENCE</scope>
    <source>
        <strain evidence="1">NBRC 102424</strain>
    </source>
</reference>
<keyword evidence="2" id="KW-1185">Reference proteome</keyword>
<sequence length="218" mass="24505">MTALKKQEVEFPGNINYVSEVYDLSSIYSENINLALWRRNRSSALLDDIAGLVNTHSSFALRAVLKPSEVKEWLRASLKQQAFTALENDMTFLAEVFADLFDLTHVGLRLELLDKTMCPRFHVDKLLCRLVTTYTGDTTQWLLEDNVNRDKLGAGANGQPDESSGIYWHEDAIQKAMPGDVLLMKGQGWTESSVDGLVHRSPLASPDNRRLFLGIDFA</sequence>
<gene>
    <name evidence="1" type="ORF">GCM10007891_13470</name>
</gene>
<dbReference type="RefSeq" id="WP_284722860.1">
    <property type="nucleotide sequence ID" value="NZ_BSND01000004.1"/>
</dbReference>